<sequence>MASLVLKDLSPRNSWRAAKDFREHIIRTLARRVVTEAIVRTGGSL</sequence>
<evidence type="ECO:0000313" key="1">
    <source>
        <dbReference type="EMBL" id="UYM18873.1"/>
    </source>
</evidence>
<dbReference type="Gene3D" id="3.30.390.50">
    <property type="entry name" value="CO dehydrogenase flavoprotein, C-terminal domain"/>
    <property type="match status" value="1"/>
</dbReference>
<dbReference type="SUPFAM" id="SSF55447">
    <property type="entry name" value="CO dehydrogenase flavoprotein C-terminal domain-like"/>
    <property type="match status" value="1"/>
</dbReference>
<dbReference type="InterPro" id="IPR036683">
    <property type="entry name" value="CO_DH_flav_C_dom_sf"/>
</dbReference>
<dbReference type="EMBL" id="CP103300">
    <property type="protein sequence ID" value="UYM18873.1"/>
    <property type="molecule type" value="Genomic_DNA"/>
</dbReference>
<gene>
    <name evidence="1" type="ORF">NX720_19860</name>
</gene>
<reference evidence="1" key="1">
    <citation type="submission" date="2022-10" db="EMBL/GenBank/DDBJ databases">
        <title>Completed Genome Sequence of two octocoral isolated bacterium, Endozoicomonas euniceicola EF212T and Endozoicomonas gorgoniicola PS125T.</title>
        <authorList>
            <person name="Chiou Y.-J."/>
            <person name="Chen Y.-H."/>
        </authorList>
    </citation>
    <scope>NUCLEOTIDE SEQUENCE</scope>
    <source>
        <strain evidence="1">EF212</strain>
    </source>
</reference>
<name>A0ABY6H1F1_9GAMM</name>
<proteinExistence type="predicted"/>
<keyword evidence="2" id="KW-1185">Reference proteome</keyword>
<protein>
    <recommendedName>
        <fullName evidence="3">CO dehydrogenase flavoprotein C-terminal domain-containing protein</fullName>
    </recommendedName>
</protein>
<accession>A0ABY6H1F1</accession>
<organism evidence="1 2">
    <name type="scientific">Endozoicomonas euniceicola</name>
    <dbReference type="NCBI Taxonomy" id="1234143"/>
    <lineage>
        <taxon>Bacteria</taxon>
        <taxon>Pseudomonadati</taxon>
        <taxon>Pseudomonadota</taxon>
        <taxon>Gammaproteobacteria</taxon>
        <taxon>Oceanospirillales</taxon>
        <taxon>Endozoicomonadaceae</taxon>
        <taxon>Endozoicomonas</taxon>
    </lineage>
</organism>
<dbReference type="RefSeq" id="WP_262601618.1">
    <property type="nucleotide sequence ID" value="NZ_CP103300.1"/>
</dbReference>
<evidence type="ECO:0008006" key="3">
    <source>
        <dbReference type="Google" id="ProtNLM"/>
    </source>
</evidence>
<evidence type="ECO:0000313" key="2">
    <source>
        <dbReference type="Proteomes" id="UP001163255"/>
    </source>
</evidence>
<dbReference type="Proteomes" id="UP001163255">
    <property type="component" value="Chromosome"/>
</dbReference>